<dbReference type="GO" id="GO:0022857">
    <property type="term" value="F:transmembrane transporter activity"/>
    <property type="evidence" value="ECO:0007669"/>
    <property type="project" value="InterPro"/>
</dbReference>
<dbReference type="SUPFAM" id="SSF103473">
    <property type="entry name" value="MFS general substrate transporter"/>
    <property type="match status" value="1"/>
</dbReference>
<feature type="transmembrane region" description="Helical" evidence="1">
    <location>
        <begin position="46"/>
        <end position="66"/>
    </location>
</feature>
<feature type="transmembrane region" description="Helical" evidence="1">
    <location>
        <begin position="165"/>
        <end position="186"/>
    </location>
</feature>
<dbReference type="AlphaFoldDB" id="A0A383D5W3"/>
<feature type="transmembrane region" description="Helical" evidence="1">
    <location>
        <begin position="102"/>
        <end position="124"/>
    </location>
</feature>
<dbReference type="Gene3D" id="1.20.1250.20">
    <property type="entry name" value="MFS general substrate transporter like domains"/>
    <property type="match status" value="1"/>
</dbReference>
<sequence length="200" mass="21073">LEWGRVYRSALAWKLGLVYIAFGFSYIIFITFFFKMLVAEGGYSTAEAGTLFMFMGWCSLFCGLIWGTLSDVVGRRFALMMVYLVQASAYGLVSLWPVTTGFILATLLFGLTAWSIPGIMAAACGDVFGHRLAPAALGFITLFFGLGQAVSPAVAGAMADASGSFTSAFLLASTVAILGAVGSLLLPGDRRPGSATGSRP</sequence>
<accession>A0A383D5W3</accession>
<dbReference type="PANTHER" id="PTHR23537">
    <property type="match status" value="1"/>
</dbReference>
<organism evidence="3">
    <name type="scientific">marine metagenome</name>
    <dbReference type="NCBI Taxonomy" id="408172"/>
    <lineage>
        <taxon>unclassified sequences</taxon>
        <taxon>metagenomes</taxon>
        <taxon>ecological metagenomes</taxon>
    </lineage>
</organism>
<dbReference type="InterPro" id="IPR020846">
    <property type="entry name" value="MFS_dom"/>
</dbReference>
<feature type="domain" description="Major facilitator superfamily (MFS) profile" evidence="2">
    <location>
        <begin position="1"/>
        <end position="191"/>
    </location>
</feature>
<evidence type="ECO:0000313" key="3">
    <source>
        <dbReference type="EMBL" id="SVE39936.1"/>
    </source>
</evidence>
<protein>
    <recommendedName>
        <fullName evidence="2">Major facilitator superfamily (MFS) profile domain-containing protein</fullName>
    </recommendedName>
</protein>
<keyword evidence="1" id="KW-1133">Transmembrane helix</keyword>
<proteinExistence type="predicted"/>
<name>A0A383D5W3_9ZZZZ</name>
<feature type="transmembrane region" description="Helical" evidence="1">
    <location>
        <begin position="78"/>
        <end position="96"/>
    </location>
</feature>
<dbReference type="GO" id="GO:0005886">
    <property type="term" value="C:plasma membrane"/>
    <property type="evidence" value="ECO:0007669"/>
    <property type="project" value="TreeGrafter"/>
</dbReference>
<evidence type="ECO:0000259" key="2">
    <source>
        <dbReference type="PROSITE" id="PS50850"/>
    </source>
</evidence>
<gene>
    <name evidence="3" type="ORF">METZ01_LOCUS492790</name>
</gene>
<dbReference type="Pfam" id="PF06779">
    <property type="entry name" value="MFS_4"/>
    <property type="match status" value="1"/>
</dbReference>
<dbReference type="EMBL" id="UINC01214621">
    <property type="protein sequence ID" value="SVE39936.1"/>
    <property type="molecule type" value="Genomic_DNA"/>
</dbReference>
<dbReference type="InterPro" id="IPR036259">
    <property type="entry name" value="MFS_trans_sf"/>
</dbReference>
<feature type="non-terminal residue" evidence="3">
    <location>
        <position position="1"/>
    </location>
</feature>
<keyword evidence="1" id="KW-0812">Transmembrane</keyword>
<evidence type="ECO:0000256" key="1">
    <source>
        <dbReference type="SAM" id="Phobius"/>
    </source>
</evidence>
<dbReference type="InterPro" id="IPR010645">
    <property type="entry name" value="MFS_4"/>
</dbReference>
<dbReference type="PROSITE" id="PS50850">
    <property type="entry name" value="MFS"/>
    <property type="match status" value="1"/>
</dbReference>
<reference evidence="3" key="1">
    <citation type="submission" date="2018-05" db="EMBL/GenBank/DDBJ databases">
        <authorList>
            <person name="Lanie J.A."/>
            <person name="Ng W.-L."/>
            <person name="Kazmierczak K.M."/>
            <person name="Andrzejewski T.M."/>
            <person name="Davidsen T.M."/>
            <person name="Wayne K.J."/>
            <person name="Tettelin H."/>
            <person name="Glass J.I."/>
            <person name="Rusch D."/>
            <person name="Podicherti R."/>
            <person name="Tsui H.-C.T."/>
            <person name="Winkler M.E."/>
        </authorList>
    </citation>
    <scope>NUCLEOTIDE SEQUENCE</scope>
</reference>
<feature type="transmembrane region" description="Helical" evidence="1">
    <location>
        <begin position="136"/>
        <end position="159"/>
    </location>
</feature>
<feature type="transmembrane region" description="Helical" evidence="1">
    <location>
        <begin position="12"/>
        <end position="34"/>
    </location>
</feature>
<keyword evidence="1" id="KW-0472">Membrane</keyword>
<dbReference type="PANTHER" id="PTHR23537:SF1">
    <property type="entry name" value="SUGAR TRANSPORTER"/>
    <property type="match status" value="1"/>
</dbReference>